<dbReference type="GO" id="GO:0008270">
    <property type="term" value="F:zinc ion binding"/>
    <property type="evidence" value="ECO:0007669"/>
    <property type="project" value="InterPro"/>
</dbReference>
<protein>
    <submittedName>
        <fullName evidence="4">ZYBA0S04-07140g1_1</fullName>
    </submittedName>
</protein>
<organism evidence="4 5">
    <name type="scientific">Zygosaccharomyces bailii (strain CLIB 213 / ATCC 58445 / CBS 680 / BCRC 21525 / NBRC 1098 / NCYC 1416 / NRRL Y-2227)</name>
    <dbReference type="NCBI Taxonomy" id="1333698"/>
    <lineage>
        <taxon>Eukaryota</taxon>
        <taxon>Fungi</taxon>
        <taxon>Dikarya</taxon>
        <taxon>Ascomycota</taxon>
        <taxon>Saccharomycotina</taxon>
        <taxon>Saccharomycetes</taxon>
        <taxon>Saccharomycetales</taxon>
        <taxon>Saccharomycetaceae</taxon>
        <taxon>Zygosaccharomyces</taxon>
    </lineage>
</organism>
<comment type="subcellular location">
    <subcellularLocation>
        <location evidence="1">Nucleus</location>
    </subcellularLocation>
</comment>
<evidence type="ECO:0000313" key="4">
    <source>
        <dbReference type="EMBL" id="CDF89557.1"/>
    </source>
</evidence>
<dbReference type="Pfam" id="PF07967">
    <property type="entry name" value="zf-C3HC"/>
    <property type="match status" value="1"/>
</dbReference>
<evidence type="ECO:0000259" key="3">
    <source>
        <dbReference type="Pfam" id="PF07967"/>
    </source>
</evidence>
<dbReference type="GO" id="GO:0005634">
    <property type="term" value="C:nucleus"/>
    <property type="evidence" value="ECO:0007669"/>
    <property type="project" value="UniProtKB-SubCell"/>
</dbReference>
<accession>A0A8J2T5J5</accession>
<dbReference type="EMBL" id="HG316457">
    <property type="protein sequence ID" value="CDF89557.1"/>
    <property type="molecule type" value="Genomic_DNA"/>
</dbReference>
<gene>
    <name evidence="4" type="ORF">BN860_07140g</name>
</gene>
<feature type="domain" description="C3HC-type" evidence="3">
    <location>
        <begin position="114"/>
        <end position="210"/>
    </location>
</feature>
<keyword evidence="2" id="KW-0539">Nucleus</keyword>
<sequence>MGDEACIITQRYVFSRYAGCFVMNCTLHEKLSNVGRQLDGAIDSYEKLRVPLTSVTTKGDRILKKWKYRPCKLKRNRFISHGRHLSYENMVVKARRGFPGFNLHSYEDLMSRCSRIEAGTQSQWLDWDAEWLNPLQLSSKGWDFESLNSDNLVCKCANCKSTLCLKLNSGPSLNRRYGERYVSSEHSEHCPWRERQFDLRNEYHLQTWNLIREIERIKHLGTSRATIATIPRDKLQILFKCDEESLNLFLQGFRYLQDDIVECAGCFRKAFKSKILQQGVNAHSSWCKYYDREKLSNMIRKELEFPKEENLASRLKILEKYFESV</sequence>
<keyword evidence="5" id="KW-1185">Reference proteome</keyword>
<dbReference type="Proteomes" id="UP000019375">
    <property type="component" value="Unassembled WGS sequence"/>
</dbReference>
<dbReference type="OrthoDB" id="4068218at2759"/>
<evidence type="ECO:0000313" key="5">
    <source>
        <dbReference type="Proteomes" id="UP000019375"/>
    </source>
</evidence>
<proteinExistence type="predicted"/>
<reference evidence="5" key="1">
    <citation type="journal article" date="2013" name="Genome Announc.">
        <title>Genome sequence of the food spoilage yeast Zygosaccharomyces bailii CLIB 213(T).</title>
        <authorList>
            <person name="Galeote V."/>
            <person name="Bigey F."/>
            <person name="Devillers H."/>
            <person name="Neuveglise C."/>
            <person name="Dequin S."/>
        </authorList>
    </citation>
    <scope>NUCLEOTIDE SEQUENCE [LARGE SCALE GENOMIC DNA]</scope>
    <source>
        <strain evidence="5">CLIB 213 / ATCC 58445 / CBS 680 / CCRC 21525 / NBRC 1098 / NCYC 1416 / NRRL Y-2227</strain>
    </source>
</reference>
<dbReference type="AlphaFoldDB" id="A0A8J2T5J5"/>
<dbReference type="InterPro" id="IPR012935">
    <property type="entry name" value="NuBaID_N"/>
</dbReference>
<evidence type="ECO:0000256" key="1">
    <source>
        <dbReference type="ARBA" id="ARBA00004123"/>
    </source>
</evidence>
<evidence type="ECO:0000256" key="2">
    <source>
        <dbReference type="ARBA" id="ARBA00023242"/>
    </source>
</evidence>
<name>A0A8J2T5J5_ZYGB2</name>